<dbReference type="InterPro" id="IPR006764">
    <property type="entry name" value="SAM_dep_MeTrfase_SAV2177_type"/>
</dbReference>
<protein>
    <recommendedName>
        <fullName evidence="3">S-adenosyl methyltransferase</fullName>
    </recommendedName>
</protein>
<keyword evidence="2" id="KW-1185">Reference proteome</keyword>
<dbReference type="Pfam" id="PF04672">
    <property type="entry name" value="Methyltransf_19"/>
    <property type="match status" value="1"/>
</dbReference>
<sequence length="269" mass="28962">MDPRYRLDDTIDMETPSIARMYDYVLGGGANFEIDREAADAIPDGMPGSRAWAQANRAFVGRAVAAMCERGIDQFLDLGSGAPTVGSPHEIALRHNPDARIAYVEREPIAVEYAARVLEDEPRVTMTWADFRDVDSVLAADGVADLIDFDRPVGILAMAVLDLLEDVDPKELTAAYRDACCAGSAMGISHAVGLTLSLEEQEQVLAVMRRTNTPGAGFGTVDDVAKLLTGYVLLEPGIVPVGAWRPADPITDEEARRANYVGAVGLRLS</sequence>
<gene>
    <name evidence="1" type="ORF">BJY24_004308</name>
</gene>
<dbReference type="SUPFAM" id="SSF53335">
    <property type="entry name" value="S-adenosyl-L-methionine-dependent methyltransferases"/>
    <property type="match status" value="1"/>
</dbReference>
<accession>A0A7W9PG45</accession>
<proteinExistence type="predicted"/>
<dbReference type="RefSeq" id="WP_040749075.1">
    <property type="nucleotide sequence ID" value="NZ_JACHIT010000002.1"/>
</dbReference>
<dbReference type="Proteomes" id="UP000540412">
    <property type="component" value="Unassembled WGS sequence"/>
</dbReference>
<evidence type="ECO:0008006" key="3">
    <source>
        <dbReference type="Google" id="ProtNLM"/>
    </source>
</evidence>
<dbReference type="PIRSF" id="PIRSF017393">
    <property type="entry name" value="MTase_SAV2177"/>
    <property type="match status" value="1"/>
</dbReference>
<comment type="caution">
    <text evidence="1">The sequence shown here is derived from an EMBL/GenBank/DDBJ whole genome shotgun (WGS) entry which is preliminary data.</text>
</comment>
<dbReference type="AlphaFoldDB" id="A0A7W9PG45"/>
<dbReference type="InterPro" id="IPR029063">
    <property type="entry name" value="SAM-dependent_MTases_sf"/>
</dbReference>
<evidence type="ECO:0000313" key="1">
    <source>
        <dbReference type="EMBL" id="MBB5915396.1"/>
    </source>
</evidence>
<reference evidence="1 2" key="1">
    <citation type="submission" date="2020-08" db="EMBL/GenBank/DDBJ databases">
        <title>Sequencing the genomes of 1000 actinobacteria strains.</title>
        <authorList>
            <person name="Klenk H.-P."/>
        </authorList>
    </citation>
    <scope>NUCLEOTIDE SEQUENCE [LARGE SCALE GENOMIC DNA]</scope>
    <source>
        <strain evidence="1 2">DSM 43582</strain>
    </source>
</reference>
<evidence type="ECO:0000313" key="2">
    <source>
        <dbReference type="Proteomes" id="UP000540412"/>
    </source>
</evidence>
<dbReference type="Gene3D" id="3.40.50.150">
    <property type="entry name" value="Vaccinia Virus protein VP39"/>
    <property type="match status" value="1"/>
</dbReference>
<name>A0A7W9PG45_9NOCA</name>
<dbReference type="EMBL" id="JACHIT010000002">
    <property type="protein sequence ID" value="MBB5915396.1"/>
    <property type="molecule type" value="Genomic_DNA"/>
</dbReference>
<organism evidence="1 2">
    <name type="scientific">Nocardia transvalensis</name>
    <dbReference type="NCBI Taxonomy" id="37333"/>
    <lineage>
        <taxon>Bacteria</taxon>
        <taxon>Bacillati</taxon>
        <taxon>Actinomycetota</taxon>
        <taxon>Actinomycetes</taxon>
        <taxon>Mycobacteriales</taxon>
        <taxon>Nocardiaceae</taxon>
        <taxon>Nocardia</taxon>
    </lineage>
</organism>